<dbReference type="Proteomes" id="UP001177898">
    <property type="component" value="Unassembled WGS sequence"/>
</dbReference>
<name>A0ABU0V3Q6_9BACI</name>
<reference evidence="1" key="1">
    <citation type="submission" date="2023-08" db="EMBL/GenBank/DDBJ databases">
        <title>Functional annotation and safety assessment of Bacillus stercoris.</title>
        <authorList>
            <person name="Pandit N.T."/>
            <person name="Ahir S.V."/>
            <person name="Chauhan D.A."/>
            <person name="Bose A."/>
            <person name="Dunlap C."/>
            <person name="Doshi J.A."/>
        </authorList>
    </citation>
    <scope>NUCLEOTIDE SEQUENCE</scope>
    <source>
        <strain evidence="1">ZBMF30</strain>
    </source>
</reference>
<protein>
    <submittedName>
        <fullName evidence="1">Uncharacterized protein</fullName>
    </submittedName>
</protein>
<evidence type="ECO:0000313" key="1">
    <source>
        <dbReference type="EMBL" id="MDQ1851561.1"/>
    </source>
</evidence>
<accession>A0ABU0V3Q6</accession>
<dbReference type="EMBL" id="JAVCYS010000002">
    <property type="protein sequence ID" value="MDQ1851561.1"/>
    <property type="molecule type" value="Genomic_DNA"/>
</dbReference>
<comment type="caution">
    <text evidence="1">The sequence shown here is derived from an EMBL/GenBank/DDBJ whole genome shotgun (WGS) entry which is preliminary data.</text>
</comment>
<keyword evidence="2" id="KW-1185">Reference proteome</keyword>
<gene>
    <name evidence="1" type="ORF">RAQ16_03970</name>
</gene>
<proteinExistence type="predicted"/>
<dbReference type="RefSeq" id="WP_040082400.1">
    <property type="nucleotide sequence ID" value="NZ_JARSPN010000001.1"/>
</dbReference>
<organism evidence="1 2">
    <name type="scientific">Bacillus stercoris</name>
    <dbReference type="NCBI Taxonomy" id="2054641"/>
    <lineage>
        <taxon>Bacteria</taxon>
        <taxon>Bacillati</taxon>
        <taxon>Bacillota</taxon>
        <taxon>Bacilli</taxon>
        <taxon>Bacillales</taxon>
        <taxon>Bacillaceae</taxon>
        <taxon>Bacillus</taxon>
    </lineage>
</organism>
<sequence length="95" mass="11268">MKNIDKIFSALKELNEKYNSTLISTEELLEEEENIKELPQIDERMNKILANLSQIEDKDKLTSELLQLHLVIGDIEWQFDQIHEMVRQVIENIED</sequence>
<evidence type="ECO:0000313" key="2">
    <source>
        <dbReference type="Proteomes" id="UP001177898"/>
    </source>
</evidence>